<comment type="caution">
    <text evidence="1">The sequence shown here is derived from an EMBL/GenBank/DDBJ whole genome shotgun (WGS) entry which is preliminary data.</text>
</comment>
<evidence type="ECO:0000313" key="2">
    <source>
        <dbReference type="Proteomes" id="UP000321393"/>
    </source>
</evidence>
<reference evidence="1 2" key="1">
    <citation type="submission" date="2019-08" db="EMBL/GenBank/DDBJ databases">
        <title>Draft genome sequences of two oriental melons (Cucumis melo L. var makuwa).</title>
        <authorList>
            <person name="Kwon S.-Y."/>
        </authorList>
    </citation>
    <scope>NUCLEOTIDE SEQUENCE [LARGE SCALE GENOMIC DNA]</scope>
    <source>
        <strain evidence="2">cv. SW 3</strain>
        <tissue evidence="1">Leaf</tissue>
    </source>
</reference>
<protein>
    <submittedName>
        <fullName evidence="1">Retrotransposon protein</fullName>
    </submittedName>
</protein>
<dbReference type="Proteomes" id="UP000321393">
    <property type="component" value="Unassembled WGS sequence"/>
</dbReference>
<name>A0A5A7T4S2_CUCMM</name>
<accession>A0A5A7T4S2</accession>
<gene>
    <name evidence="1" type="ORF">E6C27_scaffold36G001800</name>
</gene>
<dbReference type="EMBL" id="SSTE01018788">
    <property type="protein sequence ID" value="KAA0037993.1"/>
    <property type="molecule type" value="Genomic_DNA"/>
</dbReference>
<proteinExistence type="predicted"/>
<organism evidence="1 2">
    <name type="scientific">Cucumis melo var. makuwa</name>
    <name type="common">Oriental melon</name>
    <dbReference type="NCBI Taxonomy" id="1194695"/>
    <lineage>
        <taxon>Eukaryota</taxon>
        <taxon>Viridiplantae</taxon>
        <taxon>Streptophyta</taxon>
        <taxon>Embryophyta</taxon>
        <taxon>Tracheophyta</taxon>
        <taxon>Spermatophyta</taxon>
        <taxon>Magnoliopsida</taxon>
        <taxon>eudicotyledons</taxon>
        <taxon>Gunneridae</taxon>
        <taxon>Pentapetalae</taxon>
        <taxon>rosids</taxon>
        <taxon>fabids</taxon>
        <taxon>Cucurbitales</taxon>
        <taxon>Cucurbitaceae</taxon>
        <taxon>Benincaseae</taxon>
        <taxon>Cucumis</taxon>
    </lineage>
</organism>
<dbReference type="AlphaFoldDB" id="A0A5A7T4S2"/>
<evidence type="ECO:0000313" key="1">
    <source>
        <dbReference type="EMBL" id="KAA0037993.1"/>
    </source>
</evidence>
<sequence>MQNFVTFMLIRNAMDCVNDQLKVIANWPERASQKEDTLQREVIMQLQSNPQFCVEGSVKCMMVVTQKLLLMKTFLDLPDEMKSPTASVEVGVLSSESRCSKVTRGGEVAIKIK</sequence>